<protein>
    <recommendedName>
        <fullName evidence="4">Translation initiation factor IF-2 N-terminal domain-containing protein</fullName>
    </recommendedName>
</protein>
<keyword evidence="3" id="KW-1185">Reference proteome</keyword>
<dbReference type="RefSeq" id="WP_345233822.1">
    <property type="nucleotide sequence ID" value="NZ_BAABGZ010000010.1"/>
</dbReference>
<dbReference type="Proteomes" id="UP001501153">
    <property type="component" value="Unassembled WGS sequence"/>
</dbReference>
<evidence type="ECO:0008006" key="4">
    <source>
        <dbReference type="Google" id="ProtNLM"/>
    </source>
</evidence>
<name>A0ABP8I263_9BACT</name>
<evidence type="ECO:0000313" key="3">
    <source>
        <dbReference type="Proteomes" id="UP001501153"/>
    </source>
</evidence>
<evidence type="ECO:0000313" key="2">
    <source>
        <dbReference type="EMBL" id="GAA4349772.1"/>
    </source>
</evidence>
<evidence type="ECO:0000256" key="1">
    <source>
        <dbReference type="SAM" id="MobiDB-lite"/>
    </source>
</evidence>
<dbReference type="EMBL" id="BAABGZ010000010">
    <property type="protein sequence ID" value="GAA4349772.1"/>
    <property type="molecule type" value="Genomic_DNA"/>
</dbReference>
<reference evidence="3" key="1">
    <citation type="journal article" date="2019" name="Int. J. Syst. Evol. Microbiol.">
        <title>The Global Catalogue of Microorganisms (GCM) 10K type strain sequencing project: providing services to taxonomists for standard genome sequencing and annotation.</title>
        <authorList>
            <consortium name="The Broad Institute Genomics Platform"/>
            <consortium name="The Broad Institute Genome Sequencing Center for Infectious Disease"/>
            <person name="Wu L."/>
            <person name="Ma J."/>
        </authorList>
    </citation>
    <scope>NUCLEOTIDE SEQUENCE [LARGE SCALE GENOMIC DNA]</scope>
    <source>
        <strain evidence="3">JCM 17923</strain>
    </source>
</reference>
<sequence length="98" mass="10123">MKTVISAGQSLVDVALQELGTVEALFDLADAAGLGITDVLSAGQSLEVPASPAALADVAAYFADRSQRINTASEPAPVPAPALSNDFDHNDFTPTDFY</sequence>
<feature type="region of interest" description="Disordered" evidence="1">
    <location>
        <begin position="72"/>
        <end position="98"/>
    </location>
</feature>
<accession>A0ABP8I263</accession>
<proteinExistence type="predicted"/>
<comment type="caution">
    <text evidence="2">The sequence shown here is derived from an EMBL/GenBank/DDBJ whole genome shotgun (WGS) entry which is preliminary data.</text>
</comment>
<organism evidence="2 3">
    <name type="scientific">Hymenobacter saemangeumensis</name>
    <dbReference type="NCBI Taxonomy" id="1084522"/>
    <lineage>
        <taxon>Bacteria</taxon>
        <taxon>Pseudomonadati</taxon>
        <taxon>Bacteroidota</taxon>
        <taxon>Cytophagia</taxon>
        <taxon>Cytophagales</taxon>
        <taxon>Hymenobacteraceae</taxon>
        <taxon>Hymenobacter</taxon>
    </lineage>
</organism>
<gene>
    <name evidence="2" type="ORF">GCM10023185_06760</name>
</gene>